<dbReference type="AlphaFoldDB" id="A0A2N8ZMR8"/>
<dbReference type="RefSeq" id="WP_102525262.1">
    <property type="nucleotide sequence ID" value="NZ_LT960612.1"/>
</dbReference>
<dbReference type="InterPro" id="IPR016181">
    <property type="entry name" value="Acyl_CoA_acyltransferase"/>
</dbReference>
<dbReference type="SUPFAM" id="SSF55729">
    <property type="entry name" value="Acyl-CoA N-acyltransferases (Nat)"/>
    <property type="match status" value="1"/>
</dbReference>
<keyword evidence="2" id="KW-0808">Transferase</keyword>
<name>A0A2N8ZMR8_9VIBR</name>
<dbReference type="Proteomes" id="UP000235828">
    <property type="component" value="Chromosome B"/>
</dbReference>
<proteinExistence type="predicted"/>
<evidence type="ECO:0000313" key="2">
    <source>
        <dbReference type="EMBL" id="SON53210.1"/>
    </source>
</evidence>
<reference evidence="2 3" key="1">
    <citation type="submission" date="2017-10" db="EMBL/GenBank/DDBJ databases">
        <authorList>
            <person name="Banno H."/>
            <person name="Chua N.-H."/>
        </authorList>
    </citation>
    <scope>NUCLEOTIDE SEQUENCE [LARGE SCALE GENOMIC DNA]</scope>
    <source>
        <strain evidence="2">Vibrio tapetis CECT4600</strain>
    </source>
</reference>
<dbReference type="Pfam" id="PF00583">
    <property type="entry name" value="Acetyltransf_1"/>
    <property type="match status" value="1"/>
</dbReference>
<accession>A0A2N8ZMR8</accession>
<protein>
    <submittedName>
        <fullName evidence="2">Putative GCN5-related N-acetyltransferase</fullName>
    </submittedName>
</protein>
<dbReference type="GO" id="GO:0016747">
    <property type="term" value="F:acyltransferase activity, transferring groups other than amino-acyl groups"/>
    <property type="evidence" value="ECO:0007669"/>
    <property type="project" value="InterPro"/>
</dbReference>
<evidence type="ECO:0000313" key="3">
    <source>
        <dbReference type="Proteomes" id="UP000235828"/>
    </source>
</evidence>
<dbReference type="CDD" id="cd04301">
    <property type="entry name" value="NAT_SF"/>
    <property type="match status" value="1"/>
</dbReference>
<dbReference type="KEGG" id="vta:B1599"/>
<dbReference type="Gene3D" id="3.40.630.30">
    <property type="match status" value="1"/>
</dbReference>
<dbReference type="OrthoDB" id="5879291at2"/>
<dbReference type="EMBL" id="LT960612">
    <property type="protein sequence ID" value="SON53210.1"/>
    <property type="molecule type" value="Genomic_DNA"/>
</dbReference>
<organism evidence="2 3">
    <name type="scientific">Vibrio tapetis subsp. tapetis</name>
    <dbReference type="NCBI Taxonomy" id="1671868"/>
    <lineage>
        <taxon>Bacteria</taxon>
        <taxon>Pseudomonadati</taxon>
        <taxon>Pseudomonadota</taxon>
        <taxon>Gammaproteobacteria</taxon>
        <taxon>Vibrionales</taxon>
        <taxon>Vibrionaceae</taxon>
        <taxon>Vibrio</taxon>
    </lineage>
</organism>
<dbReference type="InterPro" id="IPR000182">
    <property type="entry name" value="GNAT_dom"/>
</dbReference>
<sequence length="149" mass="17042">MVCINTAGYPIAANNITTFAFDDVSGVCSKRFKQSIEHDLFHLHTLLDDQKQPIGYCSFWTDIVQSPRNNDKNVYFFQIHYVYIRPDHRGLRLANTLVKMFACHVLNELRDNPSVTAFCDKSYYTSDGGVAFGQKVRQLLAGVKNLRFV</sequence>
<evidence type="ECO:0000259" key="1">
    <source>
        <dbReference type="Pfam" id="PF00583"/>
    </source>
</evidence>
<feature type="domain" description="N-acetyltransferase" evidence="1">
    <location>
        <begin position="37"/>
        <end position="100"/>
    </location>
</feature>
<keyword evidence="3" id="KW-1185">Reference proteome</keyword>
<gene>
    <name evidence="2" type="ORF">VTAP4600_B1599</name>
</gene>